<organism evidence="7 8">
    <name type="scientific">Hirschia baltica (strain ATCC 49814 / DSM 5838 / IFAM 1418)</name>
    <dbReference type="NCBI Taxonomy" id="582402"/>
    <lineage>
        <taxon>Bacteria</taxon>
        <taxon>Pseudomonadati</taxon>
        <taxon>Pseudomonadota</taxon>
        <taxon>Alphaproteobacteria</taxon>
        <taxon>Hyphomonadales</taxon>
        <taxon>Hyphomonadaceae</taxon>
        <taxon>Hirschia</taxon>
    </lineage>
</organism>
<dbReference type="EMBL" id="CP001678">
    <property type="protein sequence ID" value="ACT59230.1"/>
    <property type="molecule type" value="Genomic_DNA"/>
</dbReference>
<dbReference type="SUPFAM" id="SSF54373">
    <property type="entry name" value="FAD-linked reductases, C-terminal domain"/>
    <property type="match status" value="1"/>
</dbReference>
<keyword evidence="5 7" id="KW-0503">Monooxygenase</keyword>
<sequence>MKVLVIGGGIAGLTTALCCAERGMHVVIFEQASEFKEVGAGLQLSPNGTRVLYKLGLQTQLEDLAFRPKSLDMKLGHSGKNVFSIPLTDTETKYGSPYLHIHRADLLSILEKEVKNSSKCEIYTDHKVVKLVENGESASVTCSNGAVYNGDVVIGADGIHSIVREHIVGKNTARFTGNLAWRAVIPTKDLPKDLIPPSATVWTGDKRHAVTYYLRSGELVNFVGVVEQESWQKESWTERGNPQDLIQDFSSFAPEIRTLTQSIDSCFKWALHDRMPLKTWTNGRLVVLGDAAHPMLPFLAQGAVMGIEDAEILAACLENYSWSEALKTFEKIRKPRTSRVQAGARANMNLFHHGQPISRLIHYKPIQIAARLFPNFINNRQDWLYKYKAENPN</sequence>
<evidence type="ECO:0000259" key="6">
    <source>
        <dbReference type="Pfam" id="PF01494"/>
    </source>
</evidence>
<dbReference type="PANTHER" id="PTHR13789">
    <property type="entry name" value="MONOOXYGENASE"/>
    <property type="match status" value="1"/>
</dbReference>
<dbReference type="Proteomes" id="UP000002745">
    <property type="component" value="Chromosome"/>
</dbReference>
<dbReference type="SUPFAM" id="SSF51905">
    <property type="entry name" value="FAD/NAD(P)-binding domain"/>
    <property type="match status" value="1"/>
</dbReference>
<dbReference type="Pfam" id="PF01494">
    <property type="entry name" value="FAD_binding_3"/>
    <property type="match status" value="1"/>
</dbReference>
<keyword evidence="4" id="KW-0560">Oxidoreductase</keyword>
<evidence type="ECO:0000256" key="1">
    <source>
        <dbReference type="ARBA" id="ARBA00001974"/>
    </source>
</evidence>
<evidence type="ECO:0000256" key="5">
    <source>
        <dbReference type="ARBA" id="ARBA00023033"/>
    </source>
</evidence>
<dbReference type="InterPro" id="IPR036188">
    <property type="entry name" value="FAD/NAD-bd_sf"/>
</dbReference>
<accession>C6XJD5</accession>
<dbReference type="InterPro" id="IPR002938">
    <property type="entry name" value="FAD-bd"/>
</dbReference>
<dbReference type="GO" id="GO:0004497">
    <property type="term" value="F:monooxygenase activity"/>
    <property type="evidence" value="ECO:0007669"/>
    <property type="project" value="UniProtKB-KW"/>
</dbReference>
<proteinExistence type="predicted"/>
<protein>
    <submittedName>
        <fullName evidence="7">Monooxygenase FAD-binding</fullName>
    </submittedName>
</protein>
<dbReference type="AlphaFoldDB" id="C6XJD5"/>
<evidence type="ECO:0000256" key="2">
    <source>
        <dbReference type="ARBA" id="ARBA00022630"/>
    </source>
</evidence>
<dbReference type="KEGG" id="hba:Hbal_1542"/>
<gene>
    <name evidence="7" type="ordered locus">Hbal_1542</name>
</gene>
<dbReference type="STRING" id="582402.Hbal_1542"/>
<evidence type="ECO:0000256" key="3">
    <source>
        <dbReference type="ARBA" id="ARBA00022827"/>
    </source>
</evidence>
<feature type="domain" description="FAD-binding" evidence="6">
    <location>
        <begin position="2"/>
        <end position="340"/>
    </location>
</feature>
<keyword evidence="3" id="KW-0274">FAD</keyword>
<dbReference type="RefSeq" id="WP_015827380.1">
    <property type="nucleotide sequence ID" value="NC_012982.1"/>
</dbReference>
<dbReference type="GO" id="GO:0071949">
    <property type="term" value="F:FAD binding"/>
    <property type="evidence" value="ECO:0007669"/>
    <property type="project" value="InterPro"/>
</dbReference>
<dbReference type="PANTHER" id="PTHR13789:SF318">
    <property type="entry name" value="GERANYLGERANYL DIPHOSPHATE REDUCTASE"/>
    <property type="match status" value="1"/>
</dbReference>
<dbReference type="InterPro" id="IPR050493">
    <property type="entry name" value="FAD-dep_Monooxygenase_BioMet"/>
</dbReference>
<evidence type="ECO:0000256" key="4">
    <source>
        <dbReference type="ARBA" id="ARBA00023002"/>
    </source>
</evidence>
<name>C6XJD5_HIRBI</name>
<evidence type="ECO:0000313" key="7">
    <source>
        <dbReference type="EMBL" id="ACT59230.1"/>
    </source>
</evidence>
<dbReference type="eggNOG" id="COG0654">
    <property type="taxonomic scope" value="Bacteria"/>
</dbReference>
<reference evidence="8" key="1">
    <citation type="journal article" date="2011" name="J. Bacteriol.">
        <title>Genome sequences of eight morphologically diverse alphaproteobacteria.</title>
        <authorList>
            <consortium name="US DOE Joint Genome Institute"/>
            <person name="Brown P.J."/>
            <person name="Kysela D.T."/>
            <person name="Buechlein A."/>
            <person name="Hemmerich C."/>
            <person name="Brun Y.V."/>
        </authorList>
    </citation>
    <scope>NUCLEOTIDE SEQUENCE [LARGE SCALE GENOMIC DNA]</scope>
    <source>
        <strain evidence="8">ATCC 49814 / DSM 5838 / IFAM 1418</strain>
    </source>
</reference>
<dbReference type="HOGENOM" id="CLU_009665_19_5_5"/>
<dbReference type="Gene3D" id="3.50.50.60">
    <property type="entry name" value="FAD/NAD(P)-binding domain"/>
    <property type="match status" value="1"/>
</dbReference>
<evidence type="ECO:0000313" key="8">
    <source>
        <dbReference type="Proteomes" id="UP000002745"/>
    </source>
</evidence>
<comment type="cofactor">
    <cofactor evidence="1">
        <name>FAD</name>
        <dbReference type="ChEBI" id="CHEBI:57692"/>
    </cofactor>
</comment>
<keyword evidence="2" id="KW-0285">Flavoprotein</keyword>
<keyword evidence="8" id="KW-1185">Reference proteome</keyword>
<dbReference type="PRINTS" id="PR00420">
    <property type="entry name" value="RNGMNOXGNASE"/>
</dbReference>